<name>A0A1E3WEP1_9VIBR</name>
<dbReference type="OrthoDB" id="5896142at2"/>
<dbReference type="RefSeq" id="WP_069447558.1">
    <property type="nucleotide sequence ID" value="NZ_MDCJ01000007.1"/>
</dbReference>
<accession>A0A1E3WEP1</accession>
<evidence type="ECO:0000313" key="1">
    <source>
        <dbReference type="EMBL" id="ODS04288.1"/>
    </source>
</evidence>
<sequence>MQYVAIRLFGNGAMKRHKHTLEPETTTLGEFDSMDEAIEQACNQLTCNHIRHGVLSEGEGEGGYMVVDTQELAQI</sequence>
<reference evidence="1 2" key="1">
    <citation type="submission" date="2016-08" db="EMBL/GenBank/DDBJ databases">
        <title>Genome sequencing of Vibrio scophthalmi strain FP3289, an isolated from Paralichthys olivaceus.</title>
        <authorList>
            <person name="Han H.-J."/>
        </authorList>
    </citation>
    <scope>NUCLEOTIDE SEQUENCE [LARGE SCALE GENOMIC DNA]</scope>
    <source>
        <strain evidence="1 2">FP3289</strain>
    </source>
</reference>
<dbReference type="EMBL" id="MDCJ01000007">
    <property type="protein sequence ID" value="ODS04288.1"/>
    <property type="molecule type" value="Genomic_DNA"/>
</dbReference>
<comment type="caution">
    <text evidence="1">The sequence shown here is derived from an EMBL/GenBank/DDBJ whole genome shotgun (WGS) entry which is preliminary data.</text>
</comment>
<dbReference type="AlphaFoldDB" id="A0A1E3WEP1"/>
<gene>
    <name evidence="1" type="ORF">VSF3289_03419</name>
</gene>
<evidence type="ECO:0000313" key="2">
    <source>
        <dbReference type="Proteomes" id="UP000095131"/>
    </source>
</evidence>
<proteinExistence type="predicted"/>
<protein>
    <submittedName>
        <fullName evidence="1">Uncharacterized protein</fullName>
    </submittedName>
</protein>
<dbReference type="Proteomes" id="UP000095131">
    <property type="component" value="Unassembled WGS sequence"/>
</dbReference>
<organism evidence="1 2">
    <name type="scientific">Vibrio scophthalmi</name>
    <dbReference type="NCBI Taxonomy" id="45658"/>
    <lineage>
        <taxon>Bacteria</taxon>
        <taxon>Pseudomonadati</taxon>
        <taxon>Pseudomonadota</taxon>
        <taxon>Gammaproteobacteria</taxon>
        <taxon>Vibrionales</taxon>
        <taxon>Vibrionaceae</taxon>
        <taxon>Vibrio</taxon>
    </lineage>
</organism>
<dbReference type="PATRIC" id="fig|45658.8.peg.3378"/>